<proteinExistence type="predicted"/>
<dbReference type="Proteomes" id="UP000054495">
    <property type="component" value="Unassembled WGS sequence"/>
</dbReference>
<dbReference type="PANTHER" id="PTHR23017:SF3">
    <property type="entry name" value="G-PROTEIN COUPLED RECEPTORS FAMILY 1 PROFILE DOMAIN-CONTAINING PROTEIN"/>
    <property type="match status" value="1"/>
</dbReference>
<evidence type="ECO:0000259" key="2">
    <source>
        <dbReference type="Pfam" id="PF10328"/>
    </source>
</evidence>
<keyword evidence="4" id="KW-1185">Reference proteome</keyword>
<feature type="transmembrane region" description="Helical" evidence="1">
    <location>
        <begin position="20"/>
        <end position="42"/>
    </location>
</feature>
<keyword evidence="1" id="KW-1133">Transmembrane helix</keyword>
<evidence type="ECO:0000256" key="1">
    <source>
        <dbReference type="SAM" id="Phobius"/>
    </source>
</evidence>
<sequence>MEETEEINFVEPSVLDWIEAVLVLVISSFGFLINTASLFVMVRSDSFRNAFGYITAYQALCRASLLLIFAVWATPWTPVPESVDGLNSFLGQLSLFFEEIACHCCLLLAANRVTLVYFNPEIRRHFVAACGFFRVLKNSFITGHPRSVATVSAYKMETTGPMRVCQDHVT</sequence>
<accession>A0A0D6LI88</accession>
<reference evidence="3 4" key="1">
    <citation type="submission" date="2013-05" db="EMBL/GenBank/DDBJ databases">
        <title>Draft genome of the parasitic nematode Anyclostoma ceylanicum.</title>
        <authorList>
            <person name="Mitreva M."/>
        </authorList>
    </citation>
    <scope>NUCLEOTIDE SEQUENCE [LARGE SCALE GENOMIC DNA]</scope>
</reference>
<dbReference type="AlphaFoldDB" id="A0A0D6LI88"/>
<organism evidence="3 4">
    <name type="scientific">Ancylostoma ceylanicum</name>
    <dbReference type="NCBI Taxonomy" id="53326"/>
    <lineage>
        <taxon>Eukaryota</taxon>
        <taxon>Metazoa</taxon>
        <taxon>Ecdysozoa</taxon>
        <taxon>Nematoda</taxon>
        <taxon>Chromadorea</taxon>
        <taxon>Rhabditida</taxon>
        <taxon>Rhabditina</taxon>
        <taxon>Rhabditomorpha</taxon>
        <taxon>Strongyloidea</taxon>
        <taxon>Ancylostomatidae</taxon>
        <taxon>Ancylostomatinae</taxon>
        <taxon>Ancylostoma</taxon>
    </lineage>
</organism>
<feature type="domain" description="7TM GPCR serpentine receptor class x (Srx)" evidence="2">
    <location>
        <begin position="25"/>
        <end position="126"/>
    </location>
</feature>
<feature type="transmembrane region" description="Helical" evidence="1">
    <location>
        <begin position="54"/>
        <end position="73"/>
    </location>
</feature>
<gene>
    <name evidence="3" type="ORF">ANCCEY_10012</name>
</gene>
<dbReference type="InterPro" id="IPR019430">
    <property type="entry name" value="7TM_GPCR_serpentine_rcpt_Srx"/>
</dbReference>
<keyword evidence="1" id="KW-0472">Membrane</keyword>
<name>A0A0D6LI88_9BILA</name>
<keyword evidence="1" id="KW-0812">Transmembrane</keyword>
<protein>
    <recommendedName>
        <fullName evidence="2">7TM GPCR serpentine receptor class x (Srx) domain-containing protein</fullName>
    </recommendedName>
</protein>
<dbReference type="Pfam" id="PF10328">
    <property type="entry name" value="7TM_GPCR_Srx"/>
    <property type="match status" value="1"/>
</dbReference>
<dbReference type="PANTHER" id="PTHR23017">
    <property type="entry name" value="SERPENTINE RECEPTOR, CLASS X"/>
    <property type="match status" value="1"/>
</dbReference>
<feature type="transmembrane region" description="Helical" evidence="1">
    <location>
        <begin position="93"/>
        <end position="118"/>
    </location>
</feature>
<evidence type="ECO:0000313" key="4">
    <source>
        <dbReference type="Proteomes" id="UP000054495"/>
    </source>
</evidence>
<dbReference type="EMBL" id="KE125153">
    <property type="protein sequence ID" value="EPB70908.1"/>
    <property type="molecule type" value="Genomic_DNA"/>
</dbReference>
<evidence type="ECO:0000313" key="3">
    <source>
        <dbReference type="EMBL" id="EPB70908.1"/>
    </source>
</evidence>